<keyword evidence="2 7" id="KW-0812">Transmembrane</keyword>
<comment type="subcellular location">
    <subcellularLocation>
        <location evidence="1">Membrane</location>
        <topology evidence="1">Multi-pass membrane protein</topology>
    </subcellularLocation>
</comment>
<dbReference type="PANTHER" id="PTHR33048:SF158">
    <property type="entry name" value="MEMBRANE PROTEIN PTH11-LIKE, PUTATIVE-RELATED"/>
    <property type="match status" value="1"/>
</dbReference>
<evidence type="ECO:0000313" key="10">
    <source>
        <dbReference type="Proteomes" id="UP000298138"/>
    </source>
</evidence>
<accession>A0A4S2N395</accession>
<evidence type="ECO:0000259" key="8">
    <source>
        <dbReference type="Pfam" id="PF20684"/>
    </source>
</evidence>
<proteinExistence type="inferred from homology"/>
<protein>
    <recommendedName>
        <fullName evidence="8">Rhodopsin domain-containing protein</fullName>
    </recommendedName>
</protein>
<evidence type="ECO:0000256" key="1">
    <source>
        <dbReference type="ARBA" id="ARBA00004141"/>
    </source>
</evidence>
<evidence type="ECO:0000256" key="3">
    <source>
        <dbReference type="ARBA" id="ARBA00022989"/>
    </source>
</evidence>
<evidence type="ECO:0000256" key="5">
    <source>
        <dbReference type="ARBA" id="ARBA00038359"/>
    </source>
</evidence>
<evidence type="ECO:0000256" key="2">
    <source>
        <dbReference type="ARBA" id="ARBA00022692"/>
    </source>
</evidence>
<dbReference type="InterPro" id="IPR052337">
    <property type="entry name" value="SAT4-like"/>
</dbReference>
<evidence type="ECO:0000313" key="9">
    <source>
        <dbReference type="EMBL" id="TGZ83640.1"/>
    </source>
</evidence>
<feature type="transmembrane region" description="Helical" evidence="7">
    <location>
        <begin position="47"/>
        <end position="66"/>
    </location>
</feature>
<dbReference type="EMBL" id="ML220113">
    <property type="protein sequence ID" value="TGZ83640.1"/>
    <property type="molecule type" value="Genomic_DNA"/>
</dbReference>
<dbReference type="PANTHER" id="PTHR33048">
    <property type="entry name" value="PTH11-LIKE INTEGRAL MEMBRANE PROTEIN (AFU_ORTHOLOGUE AFUA_5G11245)"/>
    <property type="match status" value="1"/>
</dbReference>
<dbReference type="AlphaFoldDB" id="A0A4S2N395"/>
<evidence type="ECO:0000256" key="6">
    <source>
        <dbReference type="SAM" id="MobiDB-lite"/>
    </source>
</evidence>
<feature type="transmembrane region" description="Helical" evidence="7">
    <location>
        <begin position="108"/>
        <end position="133"/>
    </location>
</feature>
<feature type="compositionally biased region" description="Basic and acidic residues" evidence="6">
    <location>
        <begin position="360"/>
        <end position="369"/>
    </location>
</feature>
<feature type="transmembrane region" description="Helical" evidence="7">
    <location>
        <begin position="189"/>
        <end position="210"/>
    </location>
</feature>
<feature type="domain" description="Rhodopsin" evidence="8">
    <location>
        <begin position="88"/>
        <end position="253"/>
    </location>
</feature>
<feature type="region of interest" description="Disordered" evidence="6">
    <location>
        <begin position="331"/>
        <end position="401"/>
    </location>
</feature>
<dbReference type="InterPro" id="IPR049326">
    <property type="entry name" value="Rhodopsin_dom_fungi"/>
</dbReference>
<organism evidence="9 10">
    <name type="scientific">Ascodesmis nigricans</name>
    <dbReference type="NCBI Taxonomy" id="341454"/>
    <lineage>
        <taxon>Eukaryota</taxon>
        <taxon>Fungi</taxon>
        <taxon>Dikarya</taxon>
        <taxon>Ascomycota</taxon>
        <taxon>Pezizomycotina</taxon>
        <taxon>Pezizomycetes</taxon>
        <taxon>Pezizales</taxon>
        <taxon>Ascodesmidaceae</taxon>
        <taxon>Ascodesmis</taxon>
    </lineage>
</organism>
<keyword evidence="10" id="KW-1185">Reference proteome</keyword>
<keyword evidence="4 7" id="KW-0472">Membrane</keyword>
<feature type="transmembrane region" description="Helical" evidence="7">
    <location>
        <begin position="153"/>
        <end position="177"/>
    </location>
</feature>
<feature type="transmembrane region" description="Helical" evidence="7">
    <location>
        <begin position="230"/>
        <end position="254"/>
    </location>
</feature>
<reference evidence="9 10" key="1">
    <citation type="submission" date="2019-04" db="EMBL/GenBank/DDBJ databases">
        <title>Comparative genomics and transcriptomics to analyze fruiting body development in filamentous ascomycetes.</title>
        <authorList>
            <consortium name="DOE Joint Genome Institute"/>
            <person name="Lutkenhaus R."/>
            <person name="Traeger S."/>
            <person name="Breuer J."/>
            <person name="Kuo A."/>
            <person name="Lipzen A."/>
            <person name="Pangilinan J."/>
            <person name="Dilworth D."/>
            <person name="Sandor L."/>
            <person name="Poggeler S."/>
            <person name="Barry K."/>
            <person name="Grigoriev I.V."/>
            <person name="Nowrousian M."/>
        </authorList>
    </citation>
    <scope>NUCLEOTIDE SEQUENCE [LARGE SCALE GENOMIC DNA]</scope>
    <source>
        <strain evidence="9 10">CBS 389.68</strain>
    </source>
</reference>
<feature type="region of interest" description="Disordered" evidence="6">
    <location>
        <begin position="279"/>
        <end position="304"/>
    </location>
</feature>
<dbReference type="GO" id="GO:0016020">
    <property type="term" value="C:membrane"/>
    <property type="evidence" value="ECO:0007669"/>
    <property type="project" value="UniProtKB-SubCell"/>
</dbReference>
<gene>
    <name evidence="9" type="ORF">EX30DRAFT_361684</name>
</gene>
<sequence>MVWFTDGVEGQYAMALAGWVVMGLELPICIARLIVRWKWNQRWKASDITILCGEALMISMQIMVIVEMVHKRPSDPSAPTPIEERGRSILLIFAELFFYRSDRIAIGLGILACVLLTLAVEPVILYACIPWGFRSHPGEVHSSQMLCKKLQNPFSLAGGALALFQDVYVIAIPIHRVSKLNIPSHKNRGLVYANLSVGGLAIGISTFRVVDMIIKFKGLDSLELRIIRNALLSMIEAHVGAMAGSLIPLQPLFFRFLRWLRTKRFCPFRRQISSLHGVCSSGDTDDGSGSTEEPAKSSQRVASMDLGYTGERGVRGARRRTSDFEMKSLQEEMHFDSSEESQEEASRIERGISSSADVRQSPEEHERHVSSSILGGGGGSSGAFEAEESEDSSYFQYEGIV</sequence>
<evidence type="ECO:0000256" key="4">
    <source>
        <dbReference type="ARBA" id="ARBA00023136"/>
    </source>
</evidence>
<dbReference type="InParanoid" id="A0A4S2N395"/>
<evidence type="ECO:0000256" key="7">
    <source>
        <dbReference type="SAM" id="Phobius"/>
    </source>
</evidence>
<feature type="transmembrane region" description="Helical" evidence="7">
    <location>
        <begin position="12"/>
        <end position="35"/>
    </location>
</feature>
<comment type="similarity">
    <text evidence="5">Belongs to the SAT4 family.</text>
</comment>
<dbReference type="Proteomes" id="UP000298138">
    <property type="component" value="Unassembled WGS sequence"/>
</dbReference>
<dbReference type="Pfam" id="PF20684">
    <property type="entry name" value="Fung_rhodopsin"/>
    <property type="match status" value="1"/>
</dbReference>
<dbReference type="OrthoDB" id="5342292at2759"/>
<keyword evidence="3 7" id="KW-1133">Transmembrane helix</keyword>
<name>A0A4S2N395_9PEZI</name>